<feature type="repeat" description="WD" evidence="4">
    <location>
        <begin position="186"/>
        <end position="227"/>
    </location>
</feature>
<dbReference type="PANTHER" id="PTHR19856">
    <property type="entry name" value="WD-REPEATCONTAINING PROTEIN WDR1"/>
    <property type="match status" value="1"/>
</dbReference>
<dbReference type="AlphaFoldDB" id="A0A0J9XDL2"/>
<dbReference type="InterPro" id="IPR020472">
    <property type="entry name" value="WD40_PAC1"/>
</dbReference>
<dbReference type="Gene3D" id="2.130.10.10">
    <property type="entry name" value="YVTN repeat-like/Quinoprotein amine dehydrogenase"/>
    <property type="match status" value="2"/>
</dbReference>
<comment type="similarity">
    <text evidence="3">Belongs to the WD repeat AIP1 family.</text>
</comment>
<name>A0A0J9XDL2_GEOCN</name>
<evidence type="ECO:0000256" key="4">
    <source>
        <dbReference type="PROSITE-ProRule" id="PRU00221"/>
    </source>
</evidence>
<gene>
    <name evidence="5" type="ORF">BN980_GECA10s03827g</name>
</gene>
<sequence length="592" mass="63229">MAITPIATWAPLPSTARGQTVHLSYDKKSDRIVYAANKSIFIRSVSNPAEARQYNAHTANTTVAKFSPSGYYIASGDASGTVRVWDAVGEDMITKGEYFVLSGRINDLAWDADSQRIIAVGDGRERYGHCFTADSGNKVGEIIGHTSVVNSVDIRPVRPYRAATVSDDSTLVFYNGPPFAFNFASKGNHSNFVNDVKFSPNGEFIVSVGSDSKIVLYDGKTGEFQKVIGEKEHKGTIFAVSWSPDSSKFVTSSADGTVKLWDVASGNVVKSWEFEKSPANQQVGVVFAGKYIISLALSGDLNFLTEDSDKPEIVLNGHQKSITALATVKGGFYTGSYDGRVIHWSEKGVATTVAGDGHSNLIAALSADDQDNVWSAGWDDILKKISDGKFSGTNNSIGGQPKALSVAKKSGAVAVVTETSLQLFENGTSKSAKLPFNATSVSITEDGSLIAVGSQNYEVHLFNGDLSPSTKLPPIRAAVTYLAFSPSGSHLAAGDATGKIALYNIADKNIQTSRWAFHTSRINSISWHSSGQYIVAGSLDTNVIVYSVEKPVKNIKFLGAHKEGVNAVAWLNDTTIVSAGSDAAVKTWAVEF</sequence>
<feature type="repeat" description="WD" evidence="4">
    <location>
        <begin position="230"/>
        <end position="271"/>
    </location>
</feature>
<feature type="repeat" description="WD" evidence="4">
    <location>
        <begin position="558"/>
        <end position="592"/>
    </location>
</feature>
<evidence type="ECO:0000256" key="3">
    <source>
        <dbReference type="ARBA" id="ARBA00038366"/>
    </source>
</evidence>
<evidence type="ECO:0000256" key="2">
    <source>
        <dbReference type="ARBA" id="ARBA00022737"/>
    </source>
</evidence>
<keyword evidence="2" id="KW-0677">Repeat</keyword>
<dbReference type="PROSITE" id="PS50082">
    <property type="entry name" value="WD_REPEATS_2"/>
    <property type="match status" value="5"/>
</dbReference>
<dbReference type="PROSITE" id="PS50294">
    <property type="entry name" value="WD_REPEATS_REGION"/>
    <property type="match status" value="4"/>
</dbReference>
<accession>A0A0J9XDL2</accession>
<dbReference type="InterPro" id="IPR001680">
    <property type="entry name" value="WD40_rpt"/>
</dbReference>
<keyword evidence="6" id="KW-1185">Reference proteome</keyword>
<dbReference type="SMART" id="SM00320">
    <property type="entry name" value="WD40"/>
    <property type="match status" value="9"/>
</dbReference>
<organism evidence="5 6">
    <name type="scientific">Geotrichum candidum</name>
    <name type="common">Oospora lactis</name>
    <name type="synonym">Dipodascus geotrichum</name>
    <dbReference type="NCBI Taxonomy" id="1173061"/>
    <lineage>
        <taxon>Eukaryota</taxon>
        <taxon>Fungi</taxon>
        <taxon>Dikarya</taxon>
        <taxon>Ascomycota</taxon>
        <taxon>Saccharomycotina</taxon>
        <taxon>Dipodascomycetes</taxon>
        <taxon>Dipodascales</taxon>
        <taxon>Dipodascaceae</taxon>
        <taxon>Geotrichum</taxon>
    </lineage>
</organism>
<dbReference type="GO" id="GO:0051015">
    <property type="term" value="F:actin filament binding"/>
    <property type="evidence" value="ECO:0007669"/>
    <property type="project" value="TreeGrafter"/>
</dbReference>
<reference evidence="5" key="1">
    <citation type="submission" date="2014-03" db="EMBL/GenBank/DDBJ databases">
        <authorList>
            <person name="Casaregola S."/>
        </authorList>
    </citation>
    <scope>NUCLEOTIDE SEQUENCE [LARGE SCALE GENOMIC DNA]</scope>
    <source>
        <strain evidence="5">CLIB 918</strain>
    </source>
</reference>
<evidence type="ECO:0000256" key="1">
    <source>
        <dbReference type="ARBA" id="ARBA00022574"/>
    </source>
</evidence>
<dbReference type="InterPro" id="IPR015943">
    <property type="entry name" value="WD40/YVTN_repeat-like_dom_sf"/>
</dbReference>
<evidence type="ECO:0000313" key="5">
    <source>
        <dbReference type="EMBL" id="CDO55350.1"/>
    </source>
</evidence>
<proteinExistence type="inferred from homology"/>
<dbReference type="Proteomes" id="UP000242525">
    <property type="component" value="Unassembled WGS sequence"/>
</dbReference>
<dbReference type="STRING" id="1173061.A0A0J9XDL2"/>
<dbReference type="SUPFAM" id="SSF50978">
    <property type="entry name" value="WD40 repeat-like"/>
    <property type="match status" value="2"/>
</dbReference>
<feature type="repeat" description="WD" evidence="4">
    <location>
        <begin position="54"/>
        <end position="95"/>
    </location>
</feature>
<dbReference type="PANTHER" id="PTHR19856:SF0">
    <property type="entry name" value="WD REPEAT-CONTAINING PROTEIN 1"/>
    <property type="match status" value="1"/>
</dbReference>
<evidence type="ECO:0000313" key="6">
    <source>
        <dbReference type="Proteomes" id="UP000242525"/>
    </source>
</evidence>
<dbReference type="EMBL" id="CCBN010000010">
    <property type="protein sequence ID" value="CDO55350.1"/>
    <property type="molecule type" value="Genomic_DNA"/>
</dbReference>
<dbReference type="FunFam" id="2.130.10.10:FF:000102">
    <property type="entry name" value="Actin-interacting protein 1"/>
    <property type="match status" value="1"/>
</dbReference>
<feature type="repeat" description="WD" evidence="4">
    <location>
        <begin position="515"/>
        <end position="549"/>
    </location>
</feature>
<dbReference type="GO" id="GO:0030864">
    <property type="term" value="C:cortical actin cytoskeleton"/>
    <property type="evidence" value="ECO:0007669"/>
    <property type="project" value="TreeGrafter"/>
</dbReference>
<dbReference type="FunFam" id="2.130.10.10:FF:000167">
    <property type="entry name" value="Actin-interacting protein 1"/>
    <property type="match status" value="1"/>
</dbReference>
<comment type="caution">
    <text evidence="5">The sequence shown here is derived from an EMBL/GenBank/DDBJ whole genome shotgun (WGS) entry which is preliminary data.</text>
</comment>
<dbReference type="PRINTS" id="PR00320">
    <property type="entry name" value="GPROTEINBRPT"/>
</dbReference>
<dbReference type="InterPro" id="IPR036322">
    <property type="entry name" value="WD40_repeat_dom_sf"/>
</dbReference>
<dbReference type="CDD" id="cd00200">
    <property type="entry name" value="WD40"/>
    <property type="match status" value="1"/>
</dbReference>
<dbReference type="Pfam" id="PF00400">
    <property type="entry name" value="WD40"/>
    <property type="match status" value="8"/>
</dbReference>
<protein>
    <submittedName>
        <fullName evidence="5">Similar to Saccharomyces cerevisiae YMR092C AIP1 Actin cortical patch component</fullName>
    </submittedName>
</protein>
<dbReference type="GO" id="GO:0030042">
    <property type="term" value="P:actin filament depolymerization"/>
    <property type="evidence" value="ECO:0007669"/>
    <property type="project" value="TreeGrafter"/>
</dbReference>
<dbReference type="OrthoDB" id="2306at2759"/>
<keyword evidence="1 4" id="KW-0853">WD repeat</keyword>